<dbReference type="EMBL" id="BAABFO010000019">
    <property type="protein sequence ID" value="GAA4338376.1"/>
    <property type="molecule type" value="Genomic_DNA"/>
</dbReference>
<feature type="signal peptide" evidence="2">
    <location>
        <begin position="1"/>
        <end position="34"/>
    </location>
</feature>
<dbReference type="InterPro" id="IPR042100">
    <property type="entry name" value="Bug_dom1"/>
</dbReference>
<organism evidence="3 4">
    <name type="scientific">Pigmentiphaga soli</name>
    <dbReference type="NCBI Taxonomy" id="1007095"/>
    <lineage>
        <taxon>Bacteria</taxon>
        <taxon>Pseudomonadati</taxon>
        <taxon>Pseudomonadota</taxon>
        <taxon>Betaproteobacteria</taxon>
        <taxon>Burkholderiales</taxon>
        <taxon>Alcaligenaceae</taxon>
        <taxon>Pigmentiphaga</taxon>
    </lineage>
</organism>
<dbReference type="PROSITE" id="PS51318">
    <property type="entry name" value="TAT"/>
    <property type="match status" value="1"/>
</dbReference>
<proteinExistence type="inferred from homology"/>
<dbReference type="Gene3D" id="3.40.190.10">
    <property type="entry name" value="Periplasmic binding protein-like II"/>
    <property type="match status" value="1"/>
</dbReference>
<evidence type="ECO:0000256" key="1">
    <source>
        <dbReference type="ARBA" id="ARBA00006987"/>
    </source>
</evidence>
<dbReference type="CDD" id="cd13578">
    <property type="entry name" value="PBP2_Bug27"/>
    <property type="match status" value="1"/>
</dbReference>
<protein>
    <submittedName>
        <fullName evidence="3">Tripartite tricarboxylate transporter substrate binding protein</fullName>
    </submittedName>
</protein>
<keyword evidence="4" id="KW-1185">Reference proteome</keyword>
<dbReference type="Pfam" id="PF03401">
    <property type="entry name" value="TctC"/>
    <property type="match status" value="1"/>
</dbReference>
<accession>A0ABP8HEV1</accession>
<comment type="similarity">
    <text evidence="1">Belongs to the UPF0065 (bug) family.</text>
</comment>
<evidence type="ECO:0000313" key="4">
    <source>
        <dbReference type="Proteomes" id="UP001501671"/>
    </source>
</evidence>
<feature type="chain" id="PRO_5045044590" evidence="2">
    <location>
        <begin position="35"/>
        <end position="334"/>
    </location>
</feature>
<comment type="caution">
    <text evidence="3">The sequence shown here is derived from an EMBL/GenBank/DDBJ whole genome shotgun (WGS) entry which is preliminary data.</text>
</comment>
<keyword evidence="2" id="KW-0732">Signal</keyword>
<dbReference type="InterPro" id="IPR005064">
    <property type="entry name" value="BUG"/>
</dbReference>
<dbReference type="Gene3D" id="3.40.190.150">
    <property type="entry name" value="Bordetella uptake gene, domain 1"/>
    <property type="match status" value="1"/>
</dbReference>
<dbReference type="PANTHER" id="PTHR42928:SF5">
    <property type="entry name" value="BLR1237 PROTEIN"/>
    <property type="match status" value="1"/>
</dbReference>
<dbReference type="InterPro" id="IPR006311">
    <property type="entry name" value="TAT_signal"/>
</dbReference>
<dbReference type="PIRSF" id="PIRSF017082">
    <property type="entry name" value="YflP"/>
    <property type="match status" value="1"/>
</dbReference>
<dbReference type="SUPFAM" id="SSF53850">
    <property type="entry name" value="Periplasmic binding protein-like II"/>
    <property type="match status" value="1"/>
</dbReference>
<gene>
    <name evidence="3" type="ORF">GCM10023144_35350</name>
</gene>
<dbReference type="Proteomes" id="UP001501671">
    <property type="component" value="Unassembled WGS sequence"/>
</dbReference>
<evidence type="ECO:0000256" key="2">
    <source>
        <dbReference type="SAM" id="SignalP"/>
    </source>
</evidence>
<name>A0ABP8HEV1_9BURK</name>
<sequence>MRREDSLGRRRFLLGAAAAAAGAATGLAAPAAHADEYPSKPIRLILPNSPGSSVDKVSRVLATPLGMALGQPVVVENLPGSGGLIGMQQLLRAPKDGYTIGIVSSNYSVGPYLYDLPYDSLKDITPVSILVSGPFVLLVSPKIPARTLAEFIALAKSRPADATLTFGSPGVGTSFHLSGELLNVTAGTRLLHVPYKMINNYVTDLVGGQLDSGFLTANVAAPLIKAGKLRPLAVTTPTRSRLLPDVPTIAESGYPDFNVDGWQGLIVAAGTPRAIAEKLNAEMNRALRMPDVVKVIEDDGHRIVGGSLADAADWFARDFDRIGKLAKAIGLKPE</sequence>
<evidence type="ECO:0000313" key="3">
    <source>
        <dbReference type="EMBL" id="GAA4338376.1"/>
    </source>
</evidence>
<dbReference type="PANTHER" id="PTHR42928">
    <property type="entry name" value="TRICARBOXYLATE-BINDING PROTEIN"/>
    <property type="match status" value="1"/>
</dbReference>
<dbReference type="RefSeq" id="WP_345251201.1">
    <property type="nucleotide sequence ID" value="NZ_BAABFO010000019.1"/>
</dbReference>
<reference evidence="4" key="1">
    <citation type="journal article" date="2019" name="Int. J. Syst. Evol. Microbiol.">
        <title>The Global Catalogue of Microorganisms (GCM) 10K type strain sequencing project: providing services to taxonomists for standard genome sequencing and annotation.</title>
        <authorList>
            <consortium name="The Broad Institute Genomics Platform"/>
            <consortium name="The Broad Institute Genome Sequencing Center for Infectious Disease"/>
            <person name="Wu L."/>
            <person name="Ma J."/>
        </authorList>
    </citation>
    <scope>NUCLEOTIDE SEQUENCE [LARGE SCALE GENOMIC DNA]</scope>
    <source>
        <strain evidence="4">JCM 17666</strain>
    </source>
</reference>